<dbReference type="AlphaFoldDB" id="A0A8B2P720"/>
<dbReference type="PANTHER" id="PTHR35146:SF1">
    <property type="entry name" value="UPF0178 PROTEIN YAII"/>
    <property type="match status" value="1"/>
</dbReference>
<organism evidence="3 4">
    <name type="scientific">Acuticoccus sediminis</name>
    <dbReference type="NCBI Taxonomy" id="2184697"/>
    <lineage>
        <taxon>Bacteria</taxon>
        <taxon>Pseudomonadati</taxon>
        <taxon>Pseudomonadota</taxon>
        <taxon>Alphaproteobacteria</taxon>
        <taxon>Hyphomicrobiales</taxon>
        <taxon>Amorphaceae</taxon>
        <taxon>Acuticoccus</taxon>
    </lineage>
</organism>
<dbReference type="HAMAP" id="MF_00489">
    <property type="entry name" value="UPF0178"/>
    <property type="match status" value="1"/>
</dbReference>
<name>A0A8B2P720_9HYPH</name>
<dbReference type="CDD" id="cd18720">
    <property type="entry name" value="PIN_YqxD-like"/>
    <property type="match status" value="1"/>
</dbReference>
<reference evidence="3 4" key="1">
    <citation type="submission" date="2018-05" db="EMBL/GenBank/DDBJ databases">
        <title>Acuticoccus sediminis sp. nov., isolated from deep-sea sediment of Indian Ocean.</title>
        <authorList>
            <person name="Liu X."/>
            <person name="Lai Q."/>
            <person name="Du Y."/>
            <person name="Sun F."/>
            <person name="Zhang X."/>
            <person name="Wang S."/>
            <person name="Shao Z."/>
        </authorList>
    </citation>
    <scope>NUCLEOTIDE SEQUENCE [LARGE SCALE GENOMIC DNA]</scope>
    <source>
        <strain evidence="3 4">PTG4-2</strain>
    </source>
</reference>
<sequence length="158" mass="16780">MKTIFVDADACPVKDETIRVADRYQFQVVMVSNGGIRPRREPFVETVVVPAGPDEADKWIADRAGPGDICVTSDIPLAARVLEGGATAVRPNGEAFTSASIGNELATRDLMADWRAANPLSAGGGGKTFTPRDRSRFLQTLDRLVRAAVRVGEGPAGA</sequence>
<evidence type="ECO:0000313" key="4">
    <source>
        <dbReference type="Proteomes" id="UP000249590"/>
    </source>
</evidence>
<dbReference type="EMBL" id="QHHQ01000001">
    <property type="protein sequence ID" value="RAI04399.1"/>
    <property type="molecule type" value="Genomic_DNA"/>
</dbReference>
<comment type="caution">
    <text evidence="3">The sequence shown here is derived from an EMBL/GenBank/DDBJ whole genome shotgun (WGS) entry which is preliminary data.</text>
</comment>
<dbReference type="NCBIfam" id="NF001095">
    <property type="entry name" value="PRK00124.1"/>
    <property type="match status" value="1"/>
</dbReference>
<dbReference type="Pfam" id="PF02639">
    <property type="entry name" value="DUF188"/>
    <property type="match status" value="1"/>
</dbReference>
<evidence type="ECO:0000313" key="3">
    <source>
        <dbReference type="EMBL" id="RAI04399.1"/>
    </source>
</evidence>
<protein>
    <recommendedName>
        <fullName evidence="2">UPF0178 protein DLJ53_08155</fullName>
    </recommendedName>
</protein>
<gene>
    <name evidence="3" type="ORF">DLJ53_08155</name>
</gene>
<keyword evidence="4" id="KW-1185">Reference proteome</keyword>
<evidence type="ECO:0000256" key="1">
    <source>
        <dbReference type="ARBA" id="ARBA00008522"/>
    </source>
</evidence>
<dbReference type="RefSeq" id="WP_111343856.1">
    <property type="nucleotide sequence ID" value="NZ_QHHQ01000001.1"/>
</dbReference>
<dbReference type="OrthoDB" id="9798918at2"/>
<dbReference type="Proteomes" id="UP000249590">
    <property type="component" value="Unassembled WGS sequence"/>
</dbReference>
<evidence type="ECO:0000256" key="2">
    <source>
        <dbReference type="HAMAP-Rule" id="MF_00489"/>
    </source>
</evidence>
<dbReference type="InterPro" id="IPR003791">
    <property type="entry name" value="UPF0178"/>
</dbReference>
<accession>A0A8B2P720</accession>
<comment type="similarity">
    <text evidence="1 2">Belongs to the UPF0178 family.</text>
</comment>
<proteinExistence type="inferred from homology"/>
<dbReference type="PANTHER" id="PTHR35146">
    <property type="entry name" value="UPF0178 PROTEIN YAII"/>
    <property type="match status" value="1"/>
</dbReference>